<name>A0ACC2DKB4_DIPCM</name>
<reference evidence="2" key="1">
    <citation type="journal article" date="2024" name="Proc. Natl. Acad. Sci. U.S.A.">
        <title>Extraordinary preservation of gene collinearity over three hundred million years revealed in homosporous lycophytes.</title>
        <authorList>
            <person name="Li C."/>
            <person name="Wickell D."/>
            <person name="Kuo L.Y."/>
            <person name="Chen X."/>
            <person name="Nie B."/>
            <person name="Liao X."/>
            <person name="Peng D."/>
            <person name="Ji J."/>
            <person name="Jenkins J."/>
            <person name="Williams M."/>
            <person name="Shu S."/>
            <person name="Plott C."/>
            <person name="Barry K."/>
            <person name="Rajasekar S."/>
            <person name="Grimwood J."/>
            <person name="Han X."/>
            <person name="Sun S."/>
            <person name="Hou Z."/>
            <person name="He W."/>
            <person name="Dai G."/>
            <person name="Sun C."/>
            <person name="Schmutz J."/>
            <person name="Leebens-Mack J.H."/>
            <person name="Li F.W."/>
            <person name="Wang L."/>
        </authorList>
    </citation>
    <scope>NUCLEOTIDE SEQUENCE [LARGE SCALE GENOMIC DNA]</scope>
    <source>
        <strain evidence="2">cv. PW_Plant_1</strain>
    </source>
</reference>
<sequence length="941" mass="101749">MSNQEAFITYFQKADSDGDGRISGAEAVAFFRGANLPQVTLAKTADCLQCVQIWQFSDQAQRGFLLREDFSNALKLITVAQSGKELTPEIVRAALTGSASSQIPLPRIAFAPAVPQPAAYGNPPQASASIYSTQQLRAGQAPASQYRPHIPKQTLPPVQNLLRPGQQPSTSDFAVSSWEPFNAVNGAPGAPSFRSEVATQNPQPRPSAGTSTQGLRAAFEGPGFQAPTQIPSLKNSSVQGSNLAPSLVTGSTLSAAAAGGLLNLSSGSNTGSSKPQTAATAKQQLLPFSSEQRAPFVGSQGLRPLQGSGFGEPWPKMTQFDAHRYTKIFVEVDSDRDGKISGDQARGLFSSWQLPREILKQIWDLSDQDGDYMLSLREFCTALFLMERHREGRPLPAVLPAGFHFEDQVRMQSVSAARIAEAQAAVAQHSAGLNVPAWQQNPRLLQPYGSGPSPTGGRPPIDRKSQPNKFMGENGFGSSHQSQVGSNIHQLYGEKDLVKGAQTNANGDQVQELEKSIMSSKEKLEFYRSKLQEIVLFKSRCDNRLTEFTERATADKREVESLAKKYDEKFKLTAELNSRLVAEEAALRDIQGRKSELLSAITQIAQGGNANALLQTRANRIFSDLDELWKALDVRAKHLGIQVEAFDPTEPPFGWQPRIQETATEWEEEWDELDEEGFIPIAGMTDETDDSSVHNSKAKAVNPSENGLNVDKSASSHESNLQHSAATDESPASKPRAEFPTVESDALPVRGDAETPRSDSSQTAKTNISDSMTTGLSDNHSLFEDTPNDAMHSWAIPSNEALHYHASDVQTSLRPTVDPPSTQISSSSTDNGLSKGEIDLFADFSSKKEEIPAGNLFNTATSVPEAPLFSIASPTKSSGLMSVADDARQSSHVRFDSITSFGGNRARALGSFDDSDLFTSTGPFGFNGENPKASSRWSSLN</sequence>
<gene>
    <name evidence="1" type="ORF">O6H91_05G000500</name>
</gene>
<evidence type="ECO:0000313" key="2">
    <source>
        <dbReference type="Proteomes" id="UP001162992"/>
    </source>
</evidence>
<protein>
    <submittedName>
        <fullName evidence="1">Uncharacterized protein</fullName>
    </submittedName>
</protein>
<accession>A0ACC2DKB4</accession>
<evidence type="ECO:0000313" key="1">
    <source>
        <dbReference type="EMBL" id="KAJ7554603.1"/>
    </source>
</evidence>
<comment type="caution">
    <text evidence="1">The sequence shown here is derived from an EMBL/GenBank/DDBJ whole genome shotgun (WGS) entry which is preliminary data.</text>
</comment>
<dbReference type="Proteomes" id="UP001162992">
    <property type="component" value="Chromosome 5"/>
</dbReference>
<keyword evidence="2" id="KW-1185">Reference proteome</keyword>
<dbReference type="EMBL" id="CM055096">
    <property type="protein sequence ID" value="KAJ7554603.1"/>
    <property type="molecule type" value="Genomic_DNA"/>
</dbReference>
<proteinExistence type="predicted"/>
<organism evidence="1 2">
    <name type="scientific">Diphasiastrum complanatum</name>
    <name type="common">Issler's clubmoss</name>
    <name type="synonym">Lycopodium complanatum</name>
    <dbReference type="NCBI Taxonomy" id="34168"/>
    <lineage>
        <taxon>Eukaryota</taxon>
        <taxon>Viridiplantae</taxon>
        <taxon>Streptophyta</taxon>
        <taxon>Embryophyta</taxon>
        <taxon>Tracheophyta</taxon>
        <taxon>Lycopodiopsida</taxon>
        <taxon>Lycopodiales</taxon>
        <taxon>Lycopodiaceae</taxon>
        <taxon>Lycopodioideae</taxon>
        <taxon>Diphasiastrum</taxon>
    </lineage>
</organism>